<dbReference type="RefSeq" id="WP_197717820.1">
    <property type="nucleotide sequence ID" value="NZ_CBCSKE010000011.1"/>
</dbReference>
<evidence type="ECO:0000313" key="2">
    <source>
        <dbReference type="EMBL" id="VDM89997.1"/>
    </source>
</evidence>
<gene>
    <name evidence="2" type="ORF">MB901379_03590</name>
</gene>
<proteinExistence type="predicted"/>
<dbReference type="KEGG" id="mbai:MB901379_03590"/>
<dbReference type="Proteomes" id="UP000269998">
    <property type="component" value="Chromosome"/>
</dbReference>
<keyword evidence="3" id="KW-1185">Reference proteome</keyword>
<dbReference type="AlphaFoldDB" id="A0A3S4CXZ2"/>
<protein>
    <recommendedName>
        <fullName evidence="4">ATP-binding protein</fullName>
    </recommendedName>
</protein>
<accession>A0A3S4CXZ2</accession>
<evidence type="ECO:0000313" key="3">
    <source>
        <dbReference type="Proteomes" id="UP000269998"/>
    </source>
</evidence>
<sequence>MSDKPQQRRSQSAQLVDLALAQYTLGISDQEEPFGTLGVQPHIALPLRGGRTGLRAELARKYFELHNAVPSQQALSDACMVLEGRAAQQVRTQLHLRVAEGRNGAVYLDLGDNSGRIIEISDGSWKIVGTAPVMFRRTKLTGRMPLPHSGSGDLDCLWQFVPIDESDRPIVLAFLIAAWITPNVPHPILALLAEQGSAKSSVTRTLVDLIDPSPVPLRKPPRDPDSWVTAAAASWVVALDNLSGSLPQWLSDSLCRASTGDGDVRRALYTDSDVAVLKFLRCLILNGVDLSIDQGDLGERIAAVDLGRISAKRRRTEADLSTSWAKVRRQVFTGLLDLAAEVHQRLPHVVLDDLPRMADFGRVLQSIDEIHDTCGLHRYRERMRRVAADTLGDPFIAALIEHNQPVEDLSSAELLRLLESAADPEWRRPRDWPKRARTVTGLLTRHAPALRSQGWAVDHDGGRNKRNVTLWRLTPPEKDPEATSPPSPNSSSQFNDLGEASQARQGELGEVEASLTETIPSPDLCGLTSNNEAASQARQANGQSLDPVTCACGAELNPTNTAGTCAECRLVATNSDETAK</sequence>
<name>A0A3S4CXZ2_9MYCO</name>
<reference evidence="3" key="1">
    <citation type="submission" date="2018-02" db="EMBL/GenBank/DDBJ databases">
        <authorList>
            <person name="Seth-Smith MB H."/>
            <person name="Seth-Smith H."/>
        </authorList>
    </citation>
    <scope>NUCLEOTIDE SEQUENCE [LARGE SCALE GENOMIC DNA]</scope>
</reference>
<evidence type="ECO:0008006" key="4">
    <source>
        <dbReference type="Google" id="ProtNLM"/>
    </source>
</evidence>
<dbReference type="EMBL" id="LR130759">
    <property type="protein sequence ID" value="VDM89997.1"/>
    <property type="molecule type" value="Genomic_DNA"/>
</dbReference>
<evidence type="ECO:0000256" key="1">
    <source>
        <dbReference type="SAM" id="MobiDB-lite"/>
    </source>
</evidence>
<feature type="region of interest" description="Disordered" evidence="1">
    <location>
        <begin position="475"/>
        <end position="513"/>
    </location>
</feature>
<organism evidence="2 3">
    <name type="scientific">Mycobacterium basiliense</name>
    <dbReference type="NCBI Taxonomy" id="2094119"/>
    <lineage>
        <taxon>Bacteria</taxon>
        <taxon>Bacillati</taxon>
        <taxon>Actinomycetota</taxon>
        <taxon>Actinomycetes</taxon>
        <taxon>Mycobacteriales</taxon>
        <taxon>Mycobacteriaceae</taxon>
        <taxon>Mycobacterium</taxon>
    </lineage>
</organism>